<dbReference type="InterPro" id="IPR027417">
    <property type="entry name" value="P-loop_NTPase"/>
</dbReference>
<dbReference type="RefSeq" id="WP_100305060.1">
    <property type="nucleotide sequence ID" value="NZ_PGET01000001.1"/>
</dbReference>
<gene>
    <name evidence="1" type="ORF">H171_2085</name>
</gene>
<reference evidence="1 2" key="1">
    <citation type="submission" date="2017-11" db="EMBL/GenBank/DDBJ databases">
        <title>Understudied soil microbes with underappreciated capabilities: Untangling the Clostridium saccharolyticum group.</title>
        <authorList>
            <person name="Leschine S."/>
        </authorList>
    </citation>
    <scope>NUCLEOTIDE SEQUENCE [LARGE SCALE GENOMIC DNA]</scope>
    <source>
        <strain evidence="1 2">18A</strain>
    </source>
</reference>
<accession>A0A2M8Z557</accession>
<dbReference type="AlphaFoldDB" id="A0A2M8Z557"/>
<dbReference type="OrthoDB" id="9786032at2"/>
<protein>
    <submittedName>
        <fullName evidence="1">AAA domain-containing protein</fullName>
    </submittedName>
</protein>
<comment type="caution">
    <text evidence="1">The sequence shown here is derived from an EMBL/GenBank/DDBJ whole genome shotgun (WGS) entry which is preliminary data.</text>
</comment>
<organism evidence="1 2">
    <name type="scientific">[Clostridium] celerecrescens 18A</name>
    <dbReference type="NCBI Taxonomy" id="1286362"/>
    <lineage>
        <taxon>Bacteria</taxon>
        <taxon>Bacillati</taxon>
        <taxon>Bacillota</taxon>
        <taxon>Clostridia</taxon>
        <taxon>Lachnospirales</taxon>
        <taxon>Lachnospiraceae</taxon>
        <taxon>Lacrimispora</taxon>
    </lineage>
</organism>
<sequence length="183" mass="21436">MKVVFIIGNASVGKMTVGQELMKISDLRLFHNHMTIEPVIEIFGSYNGRITSRLRDVVFEEFAASNNYGLIFTYMWTFDQKSDWDYIEHVKDIFRPFKTEFYYVELVASREVRLERNTTENRLHNKASKRDIGISNQRLIDADGKYRLVSNDGEIPFDNYIKIDNTHISPDIVAQKIKTLFQL</sequence>
<dbReference type="SUPFAM" id="SSF52540">
    <property type="entry name" value="P-loop containing nucleoside triphosphate hydrolases"/>
    <property type="match status" value="1"/>
</dbReference>
<evidence type="ECO:0000313" key="2">
    <source>
        <dbReference type="Proteomes" id="UP000231092"/>
    </source>
</evidence>
<name>A0A2M8Z557_9FIRM</name>
<proteinExistence type="predicted"/>
<dbReference type="Proteomes" id="UP000231092">
    <property type="component" value="Unassembled WGS sequence"/>
</dbReference>
<dbReference type="Gene3D" id="3.40.50.300">
    <property type="entry name" value="P-loop containing nucleotide triphosphate hydrolases"/>
    <property type="match status" value="1"/>
</dbReference>
<evidence type="ECO:0000313" key="1">
    <source>
        <dbReference type="EMBL" id="PJJ28577.1"/>
    </source>
</evidence>
<dbReference type="EMBL" id="PGET01000001">
    <property type="protein sequence ID" value="PJJ28577.1"/>
    <property type="molecule type" value="Genomic_DNA"/>
</dbReference>